<dbReference type="RefSeq" id="WP_193499796.1">
    <property type="nucleotide sequence ID" value="NZ_JADCKC010000001.1"/>
</dbReference>
<feature type="binding site" evidence="16">
    <location>
        <begin position="6"/>
        <end position="13"/>
    </location>
    <ligand>
        <name>ATP</name>
        <dbReference type="ChEBI" id="CHEBI:30616"/>
    </ligand>
</feature>
<comment type="cofactor">
    <cofactor evidence="2">
        <name>K(+)</name>
        <dbReference type="ChEBI" id="CHEBI:29103"/>
    </cofactor>
</comment>
<dbReference type="Gene3D" id="3.30.420.40">
    <property type="match status" value="2"/>
</dbReference>
<name>A0ABR9R028_9FIRM</name>
<evidence type="ECO:0000256" key="11">
    <source>
        <dbReference type="ARBA" id="ARBA00022840"/>
    </source>
</evidence>
<evidence type="ECO:0000256" key="6">
    <source>
        <dbReference type="ARBA" id="ARBA00012102"/>
    </source>
</evidence>
<feature type="binding site" evidence="16">
    <location>
        <position position="184"/>
    </location>
    <ligand>
        <name>substrate</name>
    </ligand>
</feature>
<feature type="binding site" evidence="16">
    <location>
        <position position="129"/>
    </location>
    <ligand>
        <name>K(+)</name>
        <dbReference type="ChEBI" id="CHEBI:29103"/>
    </ligand>
</feature>
<keyword evidence="10 16" id="KW-0418">Kinase</keyword>
<dbReference type="NCBIfam" id="TIGR00671">
    <property type="entry name" value="baf"/>
    <property type="match status" value="1"/>
</dbReference>
<evidence type="ECO:0000256" key="1">
    <source>
        <dbReference type="ARBA" id="ARBA00001206"/>
    </source>
</evidence>
<dbReference type="HAMAP" id="MF_01274">
    <property type="entry name" value="Pantothen_kinase_3"/>
    <property type="match status" value="1"/>
</dbReference>
<comment type="function">
    <text evidence="16">Catalyzes the phosphorylation of pantothenate (Pan), the first step in CoA biosynthesis.</text>
</comment>
<keyword evidence="11 16" id="KW-0067">ATP-binding</keyword>
<dbReference type="CDD" id="cd24015">
    <property type="entry name" value="ASKHA_NBD_PanK-III"/>
    <property type="match status" value="1"/>
</dbReference>
<sequence length="255" mass="26822">MLLAVDIGNTNICIGILEQDTVRFTARMVTRPRCTADEYTAELKFLLRRLNVDASQAEGVIVCSVVPGLTHPLAEACQRLTGHSAMLVSVALDTGLTMDVDEPQQVGQDRLADAAAAAAHYPLPCMTVDLGTATTYNVIGTGGVFLGGFIVPGVQTSLRAISAGTAQLPPIAPETPGQLIGKNTVACLNNGAMFGTAAMLDGLADRVEQDLGQPLTVVATGGLAPYIMPCCKRKIHYDADLLFHGLALLYEKNKG</sequence>
<protein>
    <recommendedName>
        <fullName evidence="15 16">Type III pantothenate kinase</fullName>
        <ecNumber evidence="6 16">2.7.1.33</ecNumber>
    </recommendedName>
    <alternativeName>
        <fullName evidence="16">PanK-III</fullName>
    </alternativeName>
    <alternativeName>
        <fullName evidence="16">Pantothenic acid kinase</fullName>
    </alternativeName>
</protein>
<evidence type="ECO:0000256" key="7">
    <source>
        <dbReference type="ARBA" id="ARBA00022490"/>
    </source>
</evidence>
<keyword evidence="18" id="KW-1185">Reference proteome</keyword>
<evidence type="ECO:0000256" key="14">
    <source>
        <dbReference type="ARBA" id="ARBA00038036"/>
    </source>
</evidence>
<keyword evidence="8 16" id="KW-0808">Transferase</keyword>
<organism evidence="17 18">
    <name type="scientific">Gemmiger gallinarum</name>
    <dbReference type="NCBI Taxonomy" id="2779354"/>
    <lineage>
        <taxon>Bacteria</taxon>
        <taxon>Bacillati</taxon>
        <taxon>Bacillota</taxon>
        <taxon>Clostridia</taxon>
        <taxon>Eubacteriales</taxon>
        <taxon>Gemmiger</taxon>
    </lineage>
</organism>
<comment type="pathway">
    <text evidence="4 16">Cofactor biosynthesis; coenzyme A biosynthesis; CoA from (R)-pantothenate: step 1/5.</text>
</comment>
<evidence type="ECO:0000256" key="3">
    <source>
        <dbReference type="ARBA" id="ARBA00004496"/>
    </source>
</evidence>
<keyword evidence="9 16" id="KW-0547">Nucleotide-binding</keyword>
<dbReference type="NCBIfam" id="NF009855">
    <property type="entry name" value="PRK13321.1"/>
    <property type="match status" value="1"/>
</dbReference>
<feature type="binding site" evidence="16">
    <location>
        <position position="132"/>
    </location>
    <ligand>
        <name>ATP</name>
        <dbReference type="ChEBI" id="CHEBI:30616"/>
    </ligand>
</feature>
<evidence type="ECO:0000256" key="13">
    <source>
        <dbReference type="ARBA" id="ARBA00022993"/>
    </source>
</evidence>
<accession>A0ABR9R028</accession>
<feature type="active site" description="Proton acceptor" evidence="16">
    <location>
        <position position="109"/>
    </location>
</feature>
<dbReference type="SUPFAM" id="SSF53067">
    <property type="entry name" value="Actin-like ATPase domain"/>
    <property type="match status" value="2"/>
</dbReference>
<evidence type="ECO:0000256" key="16">
    <source>
        <dbReference type="HAMAP-Rule" id="MF_01274"/>
    </source>
</evidence>
<evidence type="ECO:0000313" key="17">
    <source>
        <dbReference type="EMBL" id="MBE5036488.1"/>
    </source>
</evidence>
<gene>
    <name evidence="16" type="primary">coaX</name>
    <name evidence="17" type="ORF">INF35_01595</name>
</gene>
<dbReference type="GO" id="GO:0016301">
    <property type="term" value="F:kinase activity"/>
    <property type="evidence" value="ECO:0007669"/>
    <property type="project" value="UniProtKB-KW"/>
</dbReference>
<comment type="similarity">
    <text evidence="14 16">Belongs to the type III pantothenate kinase family.</text>
</comment>
<dbReference type="EMBL" id="JADCKC010000001">
    <property type="protein sequence ID" value="MBE5036488.1"/>
    <property type="molecule type" value="Genomic_DNA"/>
</dbReference>
<evidence type="ECO:0000256" key="10">
    <source>
        <dbReference type="ARBA" id="ARBA00022777"/>
    </source>
</evidence>
<evidence type="ECO:0000313" key="18">
    <source>
        <dbReference type="Proteomes" id="UP000768567"/>
    </source>
</evidence>
<dbReference type="EC" id="2.7.1.33" evidence="6 16"/>
<keyword evidence="16" id="KW-0479">Metal-binding</keyword>
<keyword evidence="12 16" id="KW-0630">Potassium</keyword>
<comment type="cofactor">
    <cofactor evidence="16">
        <name>NH4(+)</name>
        <dbReference type="ChEBI" id="CHEBI:28938"/>
    </cofactor>
    <cofactor evidence="16">
        <name>K(+)</name>
        <dbReference type="ChEBI" id="CHEBI:29103"/>
    </cofactor>
    <text evidence="16">A monovalent cation. Ammonium or potassium.</text>
</comment>
<dbReference type="PANTHER" id="PTHR34265:SF1">
    <property type="entry name" value="TYPE III PANTOTHENATE KINASE"/>
    <property type="match status" value="1"/>
</dbReference>
<comment type="caution">
    <text evidence="16">Lacks conserved residue(s) required for the propagation of feature annotation.</text>
</comment>
<evidence type="ECO:0000256" key="5">
    <source>
        <dbReference type="ARBA" id="ARBA00011738"/>
    </source>
</evidence>
<feature type="binding site" evidence="16">
    <location>
        <begin position="107"/>
        <end position="110"/>
    </location>
    <ligand>
        <name>substrate</name>
    </ligand>
</feature>
<dbReference type="PANTHER" id="PTHR34265">
    <property type="entry name" value="TYPE III PANTOTHENATE KINASE"/>
    <property type="match status" value="1"/>
</dbReference>
<proteinExistence type="inferred from homology"/>
<dbReference type="Proteomes" id="UP000768567">
    <property type="component" value="Unassembled WGS sequence"/>
</dbReference>
<dbReference type="Pfam" id="PF03309">
    <property type="entry name" value="Pan_kinase"/>
    <property type="match status" value="1"/>
</dbReference>
<comment type="subcellular location">
    <subcellularLocation>
        <location evidence="3 16">Cytoplasm</location>
    </subcellularLocation>
</comment>
<reference evidence="17 18" key="1">
    <citation type="submission" date="2020-10" db="EMBL/GenBank/DDBJ databases">
        <title>ChiBAC.</title>
        <authorList>
            <person name="Zenner C."/>
            <person name="Hitch T.C.A."/>
            <person name="Clavel T."/>
        </authorList>
    </citation>
    <scope>NUCLEOTIDE SEQUENCE [LARGE SCALE GENOMIC DNA]</scope>
    <source>
        <strain evidence="17 18">DSM 109015</strain>
    </source>
</reference>
<evidence type="ECO:0000256" key="9">
    <source>
        <dbReference type="ARBA" id="ARBA00022741"/>
    </source>
</evidence>
<evidence type="ECO:0000256" key="8">
    <source>
        <dbReference type="ARBA" id="ARBA00022679"/>
    </source>
</evidence>
<comment type="catalytic activity">
    <reaction evidence="1 16">
        <text>(R)-pantothenate + ATP = (R)-4'-phosphopantothenate + ADP + H(+)</text>
        <dbReference type="Rhea" id="RHEA:16373"/>
        <dbReference type="ChEBI" id="CHEBI:10986"/>
        <dbReference type="ChEBI" id="CHEBI:15378"/>
        <dbReference type="ChEBI" id="CHEBI:29032"/>
        <dbReference type="ChEBI" id="CHEBI:30616"/>
        <dbReference type="ChEBI" id="CHEBI:456216"/>
        <dbReference type="EC" id="2.7.1.33"/>
    </reaction>
</comment>
<evidence type="ECO:0000256" key="2">
    <source>
        <dbReference type="ARBA" id="ARBA00001958"/>
    </source>
</evidence>
<comment type="subunit">
    <text evidence="5 16">Homodimer.</text>
</comment>
<dbReference type="InterPro" id="IPR043129">
    <property type="entry name" value="ATPase_NBD"/>
</dbReference>
<comment type="caution">
    <text evidence="17">The sequence shown here is derived from an EMBL/GenBank/DDBJ whole genome shotgun (WGS) entry which is preliminary data.</text>
</comment>
<dbReference type="InterPro" id="IPR004619">
    <property type="entry name" value="Type_III_PanK"/>
</dbReference>
<keyword evidence="7 16" id="KW-0963">Cytoplasm</keyword>
<evidence type="ECO:0000256" key="15">
    <source>
        <dbReference type="ARBA" id="ARBA00040883"/>
    </source>
</evidence>
<evidence type="ECO:0000256" key="4">
    <source>
        <dbReference type="ARBA" id="ARBA00005225"/>
    </source>
</evidence>
<keyword evidence="13 16" id="KW-0173">Coenzyme A biosynthesis</keyword>
<evidence type="ECO:0000256" key="12">
    <source>
        <dbReference type="ARBA" id="ARBA00022958"/>
    </source>
</evidence>